<dbReference type="GO" id="GO:0003735">
    <property type="term" value="F:structural constituent of ribosome"/>
    <property type="evidence" value="ECO:0007669"/>
    <property type="project" value="InterPro"/>
</dbReference>
<feature type="region of interest" description="Disordered" evidence="4">
    <location>
        <begin position="407"/>
        <end position="430"/>
    </location>
</feature>
<feature type="region of interest" description="Disordered" evidence="4">
    <location>
        <begin position="1"/>
        <end position="20"/>
    </location>
</feature>
<dbReference type="Pfam" id="PF00380">
    <property type="entry name" value="Ribosomal_S9"/>
    <property type="match status" value="1"/>
</dbReference>
<dbReference type="GO" id="GO:0015935">
    <property type="term" value="C:small ribosomal subunit"/>
    <property type="evidence" value="ECO:0007669"/>
    <property type="project" value="TreeGrafter"/>
</dbReference>
<evidence type="ECO:0000313" key="6">
    <source>
        <dbReference type="EMBL" id="EEQ98268.1"/>
    </source>
</evidence>
<evidence type="ECO:0000313" key="7">
    <source>
        <dbReference type="Proteomes" id="UP000007800"/>
    </source>
</evidence>
<dbReference type="InterPro" id="IPR000754">
    <property type="entry name" value="Ribosomal_uS9"/>
</dbReference>
<evidence type="ECO:0000256" key="4">
    <source>
        <dbReference type="SAM" id="MobiDB-lite"/>
    </source>
</evidence>
<keyword evidence="2 6" id="KW-0689">Ribosomal protein</keyword>
<name>C5LYN0_PERM5</name>
<gene>
    <name evidence="6" type="ORF">Pmar_PMAR002088</name>
</gene>
<dbReference type="Proteomes" id="UP000007800">
    <property type="component" value="Unassembled WGS sequence"/>
</dbReference>
<dbReference type="AlphaFoldDB" id="C5LYN0"/>
<dbReference type="Gene3D" id="3.30.230.10">
    <property type="match status" value="1"/>
</dbReference>
<sequence length="530" mass="59165">MRSMCTAAHGEEAEAAEEKIRKDAEPLSLNQALYLTTEMGLYTTREMQLRVMKSPSFSTDSAAPFVLEDFFNSMDEGFKKAEEEFEVLHVGEEEKGTAEEQEVDEEKVDTVNSVIHNKLVRAFTTNPKEARSFVYNGEEWKERAEGRGLRKRATAHVVLQRGSGVIKVNGDEDFYVRFPLYYNRFDVVQPLLLCGVCGVYDGRPVWPGEDGEGVQGQSGAIRLAIGRALLAANPACEEILEENCALFQDLRQTISKIPAGDKYYCSTGLSLQASFRLMVASGNNANDIGSSPILILIIVALTLFFTFGALMALRAPAGSKWRAIILPKMGIIFCSLLVWFVFTGSDVYTVLILCIPVAGPMFAALWLWYRDRRQKRRSKKVAEKLAQAARDESLFVDVEDGDGFRLIDRSRDYPRPPGRSGSSDSDCSSEIRMRELSDDDDFDDDKKERFMSVDTGFEDPDDGSEVSASSSPRSKQVRFAGLPELSSSSVNVEEVGGGETKKLWDGYYVKRRPWGNYASQRVNFTVRLAV</sequence>
<keyword evidence="5" id="KW-0472">Membrane</keyword>
<feature type="compositionally biased region" description="Basic and acidic residues" evidence="4">
    <location>
        <begin position="9"/>
        <end position="20"/>
    </location>
</feature>
<keyword evidence="7" id="KW-1185">Reference proteome</keyword>
<feature type="transmembrane region" description="Helical" evidence="5">
    <location>
        <begin position="293"/>
        <end position="313"/>
    </location>
</feature>
<dbReference type="GO" id="GO:0003723">
    <property type="term" value="F:RNA binding"/>
    <property type="evidence" value="ECO:0007669"/>
    <property type="project" value="TreeGrafter"/>
</dbReference>
<evidence type="ECO:0000256" key="5">
    <source>
        <dbReference type="SAM" id="Phobius"/>
    </source>
</evidence>
<dbReference type="RefSeq" id="XP_002765551.1">
    <property type="nucleotide sequence ID" value="XM_002765505.1"/>
</dbReference>
<dbReference type="SUPFAM" id="SSF54211">
    <property type="entry name" value="Ribosomal protein S5 domain 2-like"/>
    <property type="match status" value="1"/>
</dbReference>
<accession>C5LYN0</accession>
<dbReference type="GO" id="GO:0006412">
    <property type="term" value="P:translation"/>
    <property type="evidence" value="ECO:0007669"/>
    <property type="project" value="InterPro"/>
</dbReference>
<feature type="region of interest" description="Disordered" evidence="4">
    <location>
        <begin position="453"/>
        <end position="475"/>
    </location>
</feature>
<feature type="transmembrane region" description="Helical" evidence="5">
    <location>
        <begin position="348"/>
        <end position="369"/>
    </location>
</feature>
<organism evidence="7">
    <name type="scientific">Perkinsus marinus (strain ATCC 50983 / TXsc)</name>
    <dbReference type="NCBI Taxonomy" id="423536"/>
    <lineage>
        <taxon>Eukaryota</taxon>
        <taxon>Sar</taxon>
        <taxon>Alveolata</taxon>
        <taxon>Perkinsozoa</taxon>
        <taxon>Perkinsea</taxon>
        <taxon>Perkinsida</taxon>
        <taxon>Perkinsidae</taxon>
        <taxon>Perkinsus</taxon>
    </lineage>
</organism>
<dbReference type="InterPro" id="IPR020568">
    <property type="entry name" value="Ribosomal_Su5_D2-typ_SF"/>
</dbReference>
<dbReference type="PANTHER" id="PTHR21569">
    <property type="entry name" value="RIBOSOMAL PROTEIN S9"/>
    <property type="match status" value="1"/>
</dbReference>
<dbReference type="OrthoDB" id="10254627at2759"/>
<evidence type="ECO:0000256" key="3">
    <source>
        <dbReference type="ARBA" id="ARBA00023274"/>
    </source>
</evidence>
<evidence type="ECO:0000256" key="1">
    <source>
        <dbReference type="ARBA" id="ARBA00005251"/>
    </source>
</evidence>
<dbReference type="GeneID" id="9040710"/>
<dbReference type="PANTHER" id="PTHR21569:SF1">
    <property type="entry name" value="SMALL RIBOSOMAL SUBUNIT PROTEIN US9M"/>
    <property type="match status" value="1"/>
</dbReference>
<proteinExistence type="inferred from homology"/>
<protein>
    <submittedName>
        <fullName evidence="6">Ribosomal protein S9, putative</fullName>
    </submittedName>
</protein>
<dbReference type="InParanoid" id="C5LYN0"/>
<keyword evidence="5" id="KW-1133">Transmembrane helix</keyword>
<keyword evidence="3" id="KW-0687">Ribonucleoprotein</keyword>
<evidence type="ECO:0000256" key="2">
    <source>
        <dbReference type="ARBA" id="ARBA00022980"/>
    </source>
</evidence>
<feature type="compositionally biased region" description="Low complexity" evidence="4">
    <location>
        <begin position="418"/>
        <end position="428"/>
    </location>
</feature>
<keyword evidence="5" id="KW-0812">Transmembrane</keyword>
<reference evidence="6 7" key="1">
    <citation type="submission" date="2008-07" db="EMBL/GenBank/DDBJ databases">
        <authorList>
            <person name="El-Sayed N."/>
            <person name="Caler E."/>
            <person name="Inman J."/>
            <person name="Amedeo P."/>
            <person name="Hass B."/>
            <person name="Wortman J."/>
        </authorList>
    </citation>
    <scope>NUCLEOTIDE SEQUENCE [LARGE SCALE GENOMIC DNA]</scope>
    <source>
        <strain evidence="7">ATCC 50983 / TXsc</strain>
    </source>
</reference>
<dbReference type="EMBL" id="GG686808">
    <property type="protein sequence ID" value="EEQ98268.1"/>
    <property type="molecule type" value="Genomic_DNA"/>
</dbReference>
<feature type="transmembrane region" description="Helical" evidence="5">
    <location>
        <begin position="325"/>
        <end position="342"/>
    </location>
</feature>
<comment type="similarity">
    <text evidence="1">Belongs to the universal ribosomal protein uS9 family.</text>
</comment>
<dbReference type="InterPro" id="IPR014721">
    <property type="entry name" value="Ribsml_uS5_D2-typ_fold_subgr"/>
</dbReference>